<dbReference type="InterPro" id="IPR052017">
    <property type="entry name" value="TSUP"/>
</dbReference>
<evidence type="ECO:0000256" key="1">
    <source>
        <dbReference type="ARBA" id="ARBA00004651"/>
    </source>
</evidence>
<keyword evidence="10" id="KW-1185">Reference proteome</keyword>
<evidence type="ECO:0000313" key="9">
    <source>
        <dbReference type="EMBL" id="GAA5166209.1"/>
    </source>
</evidence>
<comment type="subcellular location">
    <subcellularLocation>
        <location evidence="1 8">Cell membrane</location>
        <topology evidence="1 8">Multi-pass membrane protein</topology>
    </subcellularLocation>
</comment>
<evidence type="ECO:0000256" key="4">
    <source>
        <dbReference type="ARBA" id="ARBA00022475"/>
    </source>
</evidence>
<reference evidence="10" key="1">
    <citation type="journal article" date="2019" name="Int. J. Syst. Evol. Microbiol.">
        <title>The Global Catalogue of Microorganisms (GCM) 10K type strain sequencing project: providing services to taxonomists for standard genome sequencing and annotation.</title>
        <authorList>
            <consortium name="The Broad Institute Genomics Platform"/>
            <consortium name="The Broad Institute Genome Sequencing Center for Infectious Disease"/>
            <person name="Wu L."/>
            <person name="Ma J."/>
        </authorList>
    </citation>
    <scope>NUCLEOTIDE SEQUENCE [LARGE SCALE GENOMIC DNA]</scope>
    <source>
        <strain evidence="10">JCM 18715</strain>
    </source>
</reference>
<evidence type="ECO:0000256" key="8">
    <source>
        <dbReference type="RuleBase" id="RU363041"/>
    </source>
</evidence>
<keyword evidence="7 8" id="KW-0472">Membrane</keyword>
<evidence type="ECO:0000256" key="2">
    <source>
        <dbReference type="ARBA" id="ARBA00009142"/>
    </source>
</evidence>
<evidence type="ECO:0000313" key="10">
    <source>
        <dbReference type="Proteomes" id="UP001500547"/>
    </source>
</evidence>
<proteinExistence type="inferred from homology"/>
<sequence length="254" mass="26298">MTPEIWLLAGGAFAAGLIDAVVGGGGLIQVPLLLAVFPNTPIALLFGTNKLASIVGTGGASWQYARSLDVPWKLAMPAALAALPGSGLGAAAVSFLPPASVRPLVFVLLLVVGLYTWLKPDFGHLQGHGRIQRHRGWVAALLGFALGFYDGFFGPGTGSFLIFGMVALFGLDMLHASASAKFVNVATNLAALIYFASTGSVLWQVGLIMAVANFAGGQVGAHLSLKHGSRFVRVALLVIVGILLAKIGRDLLVT</sequence>
<keyword evidence="4 8" id="KW-1003">Cell membrane</keyword>
<keyword evidence="5 8" id="KW-0812">Transmembrane</keyword>
<evidence type="ECO:0000256" key="7">
    <source>
        <dbReference type="ARBA" id="ARBA00023136"/>
    </source>
</evidence>
<organism evidence="9 10">
    <name type="scientific">Viridibacterium curvum</name>
    <dbReference type="NCBI Taxonomy" id="1101404"/>
    <lineage>
        <taxon>Bacteria</taxon>
        <taxon>Pseudomonadati</taxon>
        <taxon>Pseudomonadota</taxon>
        <taxon>Betaproteobacteria</taxon>
        <taxon>Rhodocyclales</taxon>
        <taxon>Rhodocyclaceae</taxon>
        <taxon>Viridibacterium</taxon>
    </lineage>
</organism>
<gene>
    <name evidence="9" type="ORF">GCM10025770_22980</name>
</gene>
<dbReference type="EMBL" id="BAABLD010000008">
    <property type="protein sequence ID" value="GAA5166209.1"/>
    <property type="molecule type" value="Genomic_DNA"/>
</dbReference>
<dbReference type="Proteomes" id="UP001500547">
    <property type="component" value="Unassembled WGS sequence"/>
</dbReference>
<feature type="transmembrane region" description="Helical" evidence="8">
    <location>
        <begin position="191"/>
        <end position="211"/>
    </location>
</feature>
<feature type="transmembrane region" description="Helical" evidence="8">
    <location>
        <begin position="42"/>
        <end position="62"/>
    </location>
</feature>
<dbReference type="PANTHER" id="PTHR30269:SF0">
    <property type="entry name" value="MEMBRANE TRANSPORTER PROTEIN YFCA-RELATED"/>
    <property type="match status" value="1"/>
</dbReference>
<accession>A0ABP9QS58</accession>
<comment type="similarity">
    <text evidence="2 8">Belongs to the 4-toluene sulfonate uptake permease (TSUP) (TC 2.A.102) family.</text>
</comment>
<dbReference type="Pfam" id="PF01925">
    <property type="entry name" value="TauE"/>
    <property type="match status" value="1"/>
</dbReference>
<evidence type="ECO:0000256" key="5">
    <source>
        <dbReference type="ARBA" id="ARBA00022692"/>
    </source>
</evidence>
<evidence type="ECO:0000256" key="3">
    <source>
        <dbReference type="ARBA" id="ARBA00022448"/>
    </source>
</evidence>
<feature type="transmembrane region" description="Helical" evidence="8">
    <location>
        <begin position="231"/>
        <end position="248"/>
    </location>
</feature>
<dbReference type="RefSeq" id="WP_345533099.1">
    <property type="nucleotide sequence ID" value="NZ_BAABLD010000008.1"/>
</dbReference>
<dbReference type="PANTHER" id="PTHR30269">
    <property type="entry name" value="TRANSMEMBRANE PROTEIN YFCA"/>
    <property type="match status" value="1"/>
</dbReference>
<keyword evidence="3" id="KW-0813">Transport</keyword>
<dbReference type="InterPro" id="IPR002781">
    <property type="entry name" value="TM_pro_TauE-like"/>
</dbReference>
<feature type="transmembrane region" description="Helical" evidence="8">
    <location>
        <begin position="138"/>
        <end position="171"/>
    </location>
</feature>
<keyword evidence="6 8" id="KW-1133">Transmembrane helix</keyword>
<feature type="transmembrane region" description="Helical" evidence="8">
    <location>
        <begin position="101"/>
        <end position="118"/>
    </location>
</feature>
<evidence type="ECO:0000256" key="6">
    <source>
        <dbReference type="ARBA" id="ARBA00022989"/>
    </source>
</evidence>
<comment type="caution">
    <text evidence="9">The sequence shown here is derived from an EMBL/GenBank/DDBJ whole genome shotgun (WGS) entry which is preliminary data.</text>
</comment>
<protein>
    <recommendedName>
        <fullName evidence="8">Probable membrane transporter protein</fullName>
    </recommendedName>
</protein>
<name>A0ABP9QS58_9RHOO</name>
<feature type="transmembrane region" description="Helical" evidence="8">
    <location>
        <begin position="74"/>
        <end position="95"/>
    </location>
</feature>
<feature type="transmembrane region" description="Helical" evidence="8">
    <location>
        <begin position="7"/>
        <end position="30"/>
    </location>
</feature>